<reference evidence="2" key="1">
    <citation type="submission" date="2025-08" db="UniProtKB">
        <authorList>
            <consortium name="Ensembl"/>
        </authorList>
    </citation>
    <scope>IDENTIFICATION</scope>
</reference>
<dbReference type="GeneTree" id="ENSGT00390000018491"/>
<name>A0A2K6FEB0_PROCO</name>
<dbReference type="GeneID" id="105807617"/>
<feature type="compositionally biased region" description="Polar residues" evidence="1">
    <location>
        <begin position="1439"/>
        <end position="1454"/>
    </location>
</feature>
<proteinExistence type="predicted"/>
<dbReference type="Ensembl" id="ENSPCOT00000022917.1">
    <property type="protein sequence ID" value="ENSPCOP00000012319.1"/>
    <property type="gene ID" value="ENSPCOG00000017729.1"/>
</dbReference>
<feature type="region of interest" description="Disordered" evidence="1">
    <location>
        <begin position="1083"/>
        <end position="1109"/>
    </location>
</feature>
<feature type="region of interest" description="Disordered" evidence="1">
    <location>
        <begin position="1142"/>
        <end position="1175"/>
    </location>
</feature>
<feature type="region of interest" description="Disordered" evidence="1">
    <location>
        <begin position="841"/>
        <end position="870"/>
    </location>
</feature>
<feature type="compositionally biased region" description="Polar residues" evidence="1">
    <location>
        <begin position="982"/>
        <end position="995"/>
    </location>
</feature>
<dbReference type="InterPro" id="IPR027866">
    <property type="entry name" value="RESF1"/>
</dbReference>
<dbReference type="Proteomes" id="UP000233160">
    <property type="component" value="Unassembled WGS sequence"/>
</dbReference>
<feature type="compositionally biased region" description="Polar residues" evidence="1">
    <location>
        <begin position="1085"/>
        <end position="1103"/>
    </location>
</feature>
<feature type="region of interest" description="Disordered" evidence="1">
    <location>
        <begin position="1426"/>
        <end position="1493"/>
    </location>
</feature>
<accession>A0A2K6FEB0</accession>
<keyword evidence="3" id="KW-1185">Reference proteome</keyword>
<feature type="region of interest" description="Disordered" evidence="1">
    <location>
        <begin position="1"/>
        <end position="20"/>
    </location>
</feature>
<reference evidence="2" key="2">
    <citation type="submission" date="2025-09" db="UniProtKB">
        <authorList>
            <consortium name="Ensembl"/>
        </authorList>
    </citation>
    <scope>IDENTIFICATION</scope>
</reference>
<evidence type="ECO:0000313" key="2">
    <source>
        <dbReference type="Ensembl" id="ENSPCOP00000012319.1"/>
    </source>
</evidence>
<gene>
    <name evidence="2" type="primary">RESF1</name>
</gene>
<dbReference type="GO" id="GO:0005634">
    <property type="term" value="C:nucleus"/>
    <property type="evidence" value="ECO:0007669"/>
    <property type="project" value="TreeGrafter"/>
</dbReference>
<evidence type="ECO:0000256" key="1">
    <source>
        <dbReference type="SAM" id="MobiDB-lite"/>
    </source>
</evidence>
<dbReference type="PANTHER" id="PTHR21604:SF0">
    <property type="entry name" value="RETROELEMENT SILENCING FACTOR 1"/>
    <property type="match status" value="1"/>
</dbReference>
<sequence length="1765" mass="195978">MNWNAEPESATLPPQYPKSQSSFLQQSLINQFTTTSHSSFGCPGNNQEACMYPNNSNPVPQPLLNIQNYPQQIPVSDINNGTVVASQTALERVTFGNVKGPKQLSHNLQMSSGVTQNVWLNSTMRNPVLSHTGAAVSHQADFATNIPNIHAPQSQLVTSDTYSLQLQMIPSNSVRVPITYQGNQGLNQSFLERKVDWAQQYASNGLTYPDYRPLPKQYCYAPQKLLQDPNIQKRNPMPSTSLQLKNSQLPNSSLTLQSKETAAVPSQQYATQLDKRLPPPPPPPPYDCRYRSQPLQSAQDVLKHVSVEVPQSQKMHSSEIRMDSYRGFQQQWQNPNENVSAIGNFCNVKVNANVKQPFNEPIRSVDAVQTLAQNNQEKRMDFCNPTSNQLLDTSVTKEKLVRDIKTLVEIKRKFSELARKIKINKNLLMAAGCIKMTNTSYSQPAQNSELSLKEQTAKIQSGLQITPVTPEIAEGQSSTIAESTETSKTHCALNSNIQEINCRKFNQVSSVVLNSVCSEKLPMSDQCHDWKVPTSSKTSTVEMTQATLNDTELSSENSVQVELNLPAICETTSVPQSTSFEEYASKLLNKNRLLLNLLTQGDNIEKKFLKDASKTIQDSKVDSCEMNLNTQITGNQLTLKTTETSSTSNVSARISDNSNCIKHESSTKGMLAESDSNYSMELLATCLSLWKKKPSETTEEKQCNESRTNRTAVGISKPKDVCVKSLCSVVGNSQDKIVNPSQETALSMVVQNYESSGTTITKGTELQIAVVSPLILSDVKTLSVKGITPEALPETVYPVIKEGSVCSLQNQLAENTSVSAALKVDVNGPVASTITSTKIFPLTQKEKENESTNGNSEGTPDVNQGKYNNSEPEIHSVVSDKQTLYESGDNTIVSSDILQIDSICSLVEGDVSYNSQIAKIFNSLPMKKVEPQKPLPNQKGISNGEQKEQIDNITENKDFDFQKDKLVQCTDVSHKITDLSKSEQPPESSSFNNAEANRGALEESNVAQTVEKEGTANNMCSSAAGQQDIYSQEIDVSSNYTAQEPARNEIDNDKTSALYLHDQLSELLREFPYGIEAINRHEGSVGQQMTNQISEDQTGGKSSCDSKDSTDQIQITILNSEQMKELFPEQDDQPCDVDKLAEPQKEKPTAEVSGQSDTQAPTKGENCDSPTVDSEKDDVRCCALGWLSMVYEGVPQCQCNSTSNSTSKEEKGKAQCSPLKTNSGKQGQRTSARDVSIVELNSPSNNPKTPLTLTDEKNHFPELQSNNIKDTSKTKHNSLLRTEQELTGPFSSKCDKVVSLQNHEKKTLRFHEVTFHSSNKTAFYEQTSQESLQKKHVTQNLRPLKAKTVLSINKDLYKKNSSSVQLVSPEKKKLKFKAGGFRQKHLEKRKLDQGSILDMEVKKKKHDKQEQNKTVGGTLKLCDFLSNPNERSSVKEKTVSNTKSSDPTASSSKGSRVLTVKEYFQRQKHKEAMSNKASKRTHVKNVPCSSEHLRSGKLSVQVGSCEKSNERHSISVQTSKESLNIFTSHGKNLKVHHSEESKTSNVSRNVKGAVGGKQPDKMWIDKAKLGKKLASISNEVQFGQMPLQAKEQRKSYLNRVAFKCTERESICLTKLDNSPKKLNKNKEKTQENKPKTLLPVKDTTEKPGMLQFKLCPDVLLKNANSVEDKKDLKPRPRKEQAAVQVSGIKSTKEDWLKCVTVKKRMLEDTEETDNNVNSRPSKRSFSVDGFEMLQNPVKDSKAMFQTYKQMYLEKRSRSLGSSPIK</sequence>
<feature type="region of interest" description="Disordered" evidence="1">
    <location>
        <begin position="1708"/>
        <end position="1727"/>
    </location>
</feature>
<feature type="region of interest" description="Disordered" evidence="1">
    <location>
        <begin position="1199"/>
        <end position="1233"/>
    </location>
</feature>
<feature type="region of interest" description="Disordered" evidence="1">
    <location>
        <begin position="977"/>
        <end position="1005"/>
    </location>
</feature>
<feature type="compositionally biased region" description="Polar residues" evidence="1">
    <location>
        <begin position="851"/>
        <end position="870"/>
    </location>
</feature>
<feature type="region of interest" description="Disordered" evidence="1">
    <location>
        <begin position="1536"/>
        <end position="1558"/>
    </location>
</feature>
<dbReference type="STRING" id="379532.ENSPCOP00000012319"/>
<dbReference type="CTD" id="55196"/>
<feature type="compositionally biased region" description="Polar residues" evidence="1">
    <location>
        <begin position="1218"/>
        <end position="1230"/>
    </location>
</feature>
<evidence type="ECO:0000313" key="3">
    <source>
        <dbReference type="Proteomes" id="UP000233160"/>
    </source>
</evidence>
<dbReference type="GO" id="GO:1990226">
    <property type="term" value="F:histone methyltransferase binding"/>
    <property type="evidence" value="ECO:0007669"/>
    <property type="project" value="TreeGrafter"/>
</dbReference>
<dbReference type="PANTHER" id="PTHR21604">
    <property type="entry name" value="RETROELEMENT SILENCING FACTOR 1"/>
    <property type="match status" value="1"/>
</dbReference>
<feature type="region of interest" description="Disordered" evidence="1">
    <location>
        <begin position="263"/>
        <end position="284"/>
    </location>
</feature>
<organism evidence="2 3">
    <name type="scientific">Propithecus coquereli</name>
    <name type="common">Coquerel's sifaka</name>
    <name type="synonym">Propithecus verreauxi coquereli</name>
    <dbReference type="NCBI Taxonomy" id="379532"/>
    <lineage>
        <taxon>Eukaryota</taxon>
        <taxon>Metazoa</taxon>
        <taxon>Chordata</taxon>
        <taxon>Craniata</taxon>
        <taxon>Vertebrata</taxon>
        <taxon>Euteleostomi</taxon>
        <taxon>Mammalia</taxon>
        <taxon>Eutheria</taxon>
        <taxon>Euarchontoglires</taxon>
        <taxon>Primates</taxon>
        <taxon>Strepsirrhini</taxon>
        <taxon>Lemuriformes</taxon>
        <taxon>Indriidae</taxon>
        <taxon>Propithecus</taxon>
    </lineage>
</organism>
<dbReference type="OrthoDB" id="9909281at2759"/>
<dbReference type="OMA" id="TYKQMYL"/>
<feature type="compositionally biased region" description="Polar residues" evidence="1">
    <location>
        <begin position="1152"/>
        <end position="1161"/>
    </location>
</feature>
<dbReference type="KEGG" id="pcoq:105807617"/>
<protein>
    <submittedName>
        <fullName evidence="2">Retroelement silencing factor 1</fullName>
    </submittedName>
</protein>
<dbReference type="Pfam" id="PF15395">
    <property type="entry name" value="DUF4617"/>
    <property type="match status" value="1"/>
</dbReference>